<name>A0ABR1T8M5_9PEZI</name>
<feature type="chain" id="PRO_5047246689" evidence="2">
    <location>
        <begin position="19"/>
        <end position="92"/>
    </location>
</feature>
<dbReference type="Proteomes" id="UP001480595">
    <property type="component" value="Unassembled WGS sequence"/>
</dbReference>
<accession>A0ABR1T8M5</accession>
<evidence type="ECO:0000256" key="1">
    <source>
        <dbReference type="SAM" id="MobiDB-lite"/>
    </source>
</evidence>
<proteinExistence type="predicted"/>
<protein>
    <submittedName>
        <fullName evidence="3">Uncharacterized protein</fullName>
    </submittedName>
</protein>
<sequence>MQVINTIVMACAMGAVSASPLSLGTPEIDLGSGSKVKAAAPAPAPAPLPPAPINANLKAPKVQLPLPQRTVYQFPKTTPGSRTCSCATTATS</sequence>
<evidence type="ECO:0000313" key="3">
    <source>
        <dbReference type="EMBL" id="KAK8042923.1"/>
    </source>
</evidence>
<keyword evidence="4" id="KW-1185">Reference proteome</keyword>
<evidence type="ECO:0000313" key="4">
    <source>
        <dbReference type="Proteomes" id="UP001480595"/>
    </source>
</evidence>
<dbReference type="EMBL" id="JAQQWL010000013">
    <property type="protein sequence ID" value="KAK8042923.1"/>
    <property type="molecule type" value="Genomic_DNA"/>
</dbReference>
<reference evidence="3 4" key="1">
    <citation type="submission" date="2023-01" db="EMBL/GenBank/DDBJ databases">
        <title>Analysis of 21 Apiospora genomes using comparative genomics revels a genus with tremendous synthesis potential of carbohydrate active enzymes and secondary metabolites.</title>
        <authorList>
            <person name="Sorensen T."/>
        </authorList>
    </citation>
    <scope>NUCLEOTIDE SEQUENCE [LARGE SCALE GENOMIC DNA]</scope>
    <source>
        <strain evidence="3 4">CBS 135458</strain>
    </source>
</reference>
<dbReference type="RefSeq" id="XP_066709776.1">
    <property type="nucleotide sequence ID" value="XM_066864815.1"/>
</dbReference>
<feature type="region of interest" description="Disordered" evidence="1">
    <location>
        <begin position="30"/>
        <end position="54"/>
    </location>
</feature>
<comment type="caution">
    <text evidence="3">The sequence shown here is derived from an EMBL/GenBank/DDBJ whole genome shotgun (WGS) entry which is preliminary data.</text>
</comment>
<feature type="signal peptide" evidence="2">
    <location>
        <begin position="1"/>
        <end position="18"/>
    </location>
</feature>
<feature type="compositionally biased region" description="Pro residues" evidence="1">
    <location>
        <begin position="42"/>
        <end position="52"/>
    </location>
</feature>
<keyword evidence="2" id="KW-0732">Signal</keyword>
<gene>
    <name evidence="3" type="ORF">PG994_013406</name>
</gene>
<evidence type="ECO:0000256" key="2">
    <source>
        <dbReference type="SAM" id="SignalP"/>
    </source>
</evidence>
<dbReference type="GeneID" id="92097878"/>
<organism evidence="3 4">
    <name type="scientific">Apiospora phragmitis</name>
    <dbReference type="NCBI Taxonomy" id="2905665"/>
    <lineage>
        <taxon>Eukaryota</taxon>
        <taxon>Fungi</taxon>
        <taxon>Dikarya</taxon>
        <taxon>Ascomycota</taxon>
        <taxon>Pezizomycotina</taxon>
        <taxon>Sordariomycetes</taxon>
        <taxon>Xylariomycetidae</taxon>
        <taxon>Amphisphaeriales</taxon>
        <taxon>Apiosporaceae</taxon>
        <taxon>Apiospora</taxon>
    </lineage>
</organism>